<protein>
    <submittedName>
        <fullName evidence="2">Uncharacterized protein</fullName>
    </submittedName>
</protein>
<feature type="compositionally biased region" description="Basic and acidic residues" evidence="1">
    <location>
        <begin position="362"/>
        <end position="385"/>
    </location>
</feature>
<accession>A0A836D5X8</accession>
<gene>
    <name evidence="2" type="ORF">JEQ12_015074</name>
</gene>
<evidence type="ECO:0000313" key="3">
    <source>
        <dbReference type="Proteomes" id="UP000664991"/>
    </source>
</evidence>
<feature type="compositionally biased region" description="Basic and acidic residues" evidence="1">
    <location>
        <begin position="52"/>
        <end position="62"/>
    </location>
</feature>
<feature type="region of interest" description="Disordered" evidence="1">
    <location>
        <begin position="337"/>
        <end position="385"/>
    </location>
</feature>
<dbReference type="AlphaFoldDB" id="A0A836D5X8"/>
<proteinExistence type="predicted"/>
<comment type="caution">
    <text evidence="2">The sequence shown here is derived from an EMBL/GenBank/DDBJ whole genome shotgun (WGS) entry which is preliminary data.</text>
</comment>
<feature type="region of interest" description="Disordered" evidence="1">
    <location>
        <begin position="1"/>
        <end position="82"/>
    </location>
</feature>
<organism evidence="2 3">
    <name type="scientific">Ovis aries</name>
    <name type="common">Sheep</name>
    <dbReference type="NCBI Taxonomy" id="9940"/>
    <lineage>
        <taxon>Eukaryota</taxon>
        <taxon>Metazoa</taxon>
        <taxon>Chordata</taxon>
        <taxon>Craniata</taxon>
        <taxon>Vertebrata</taxon>
        <taxon>Euteleostomi</taxon>
        <taxon>Mammalia</taxon>
        <taxon>Eutheria</taxon>
        <taxon>Laurasiatheria</taxon>
        <taxon>Artiodactyla</taxon>
        <taxon>Ruminantia</taxon>
        <taxon>Pecora</taxon>
        <taxon>Bovidae</taxon>
        <taxon>Caprinae</taxon>
        <taxon>Ovis</taxon>
    </lineage>
</organism>
<dbReference type="EMBL" id="JAEMGP010000003">
    <property type="protein sequence ID" value="KAG5212645.1"/>
    <property type="molecule type" value="Genomic_DNA"/>
</dbReference>
<feature type="compositionally biased region" description="Polar residues" evidence="1">
    <location>
        <begin position="238"/>
        <end position="249"/>
    </location>
</feature>
<sequence>MSTVALGPMLRAPRHPSPSPAQHRAACSVPSGPRPGALECEDIQQPGAAFLEKQRTEQKPRGELFPPPASAAGHRQAQGRTGELLDGRKVTLLNPQLQLMDLLIYSFTNLLHLENTKQGSTSAFPCTLLSLERPAFCTCLILQVAECPQIPPEQGCTAAVTHLGPGAGSPTLPGCVLCKRTTPFTRVGLDWLHLVLQLIQVLDAWGETRGPRDCAKPTEPQTRGAGGLPKLDLERQAGSWSARSLSGSESAVHRGGGRQATGKLKGHSHPSQDRPWDTKSQQRHGSWCHRPLLTTSLEAGDRHSTAPKLTLTYCPPTALGGENVFLHRCQELVQKAPGDGEQAQETASHTPEPGVTSPGCEQSREERAPPEAETQDPEKQANDQV</sequence>
<reference evidence="2 3" key="1">
    <citation type="submission" date="2020-12" db="EMBL/GenBank/DDBJ databases">
        <title>De novo assembly of Tibetan sheep genome.</title>
        <authorList>
            <person name="Li X."/>
        </authorList>
    </citation>
    <scope>NUCLEOTIDE SEQUENCE [LARGE SCALE GENOMIC DNA]</scope>
    <source>
        <tissue evidence="2">Heart</tissue>
    </source>
</reference>
<evidence type="ECO:0000256" key="1">
    <source>
        <dbReference type="SAM" id="MobiDB-lite"/>
    </source>
</evidence>
<feature type="region of interest" description="Disordered" evidence="1">
    <location>
        <begin position="209"/>
        <end position="285"/>
    </location>
</feature>
<evidence type="ECO:0000313" key="2">
    <source>
        <dbReference type="EMBL" id="KAG5212645.1"/>
    </source>
</evidence>
<name>A0A836D5X8_SHEEP</name>
<dbReference type="Proteomes" id="UP000664991">
    <property type="component" value="Unassembled WGS sequence"/>
</dbReference>